<protein>
    <submittedName>
        <fullName evidence="1">Uncharacterized protein</fullName>
    </submittedName>
</protein>
<dbReference type="Proteomes" id="UP000599437">
    <property type="component" value="Unassembled WGS sequence"/>
</dbReference>
<evidence type="ECO:0000313" key="2">
    <source>
        <dbReference type="Proteomes" id="UP000599437"/>
    </source>
</evidence>
<comment type="caution">
    <text evidence="1">The sequence shown here is derived from an EMBL/GenBank/DDBJ whole genome shotgun (WGS) entry which is preliminary data.</text>
</comment>
<reference evidence="2" key="1">
    <citation type="journal article" date="2019" name="Int. J. Syst. Evol. Microbiol.">
        <title>The Global Catalogue of Microorganisms (GCM) 10K type strain sequencing project: providing services to taxonomists for standard genome sequencing and annotation.</title>
        <authorList>
            <consortium name="The Broad Institute Genomics Platform"/>
            <consortium name="The Broad Institute Genome Sequencing Center for Infectious Disease"/>
            <person name="Wu L."/>
            <person name="Ma J."/>
        </authorList>
    </citation>
    <scope>NUCLEOTIDE SEQUENCE [LARGE SCALE GENOMIC DNA]</scope>
    <source>
        <strain evidence="2">JCM 4737</strain>
    </source>
</reference>
<evidence type="ECO:0000313" key="1">
    <source>
        <dbReference type="EMBL" id="GHB02312.1"/>
    </source>
</evidence>
<dbReference type="RefSeq" id="WP_138895016.1">
    <property type="nucleotide sequence ID" value="NZ_BMVO01000006.1"/>
</dbReference>
<proteinExistence type="predicted"/>
<gene>
    <name evidence="1" type="ORF">GCM10010346_26560</name>
</gene>
<sequence length="82" mass="8606">MIDETLVHELLDTTEDGAVLVLLEGRAQVIGGTARDSEDFRGAAVLVSRAELVDRMGTATPAREDVSRVAASLRDAVGKLGA</sequence>
<name>A0ABQ3DL32_9ACTN</name>
<dbReference type="EMBL" id="BMVO01000006">
    <property type="protein sequence ID" value="GHB02312.1"/>
    <property type="molecule type" value="Genomic_DNA"/>
</dbReference>
<organism evidence="1 2">
    <name type="scientific">Streptomyces chryseus</name>
    <dbReference type="NCBI Taxonomy" id="68186"/>
    <lineage>
        <taxon>Bacteria</taxon>
        <taxon>Bacillati</taxon>
        <taxon>Actinomycetota</taxon>
        <taxon>Actinomycetes</taxon>
        <taxon>Kitasatosporales</taxon>
        <taxon>Streptomycetaceae</taxon>
        <taxon>Streptomyces</taxon>
    </lineage>
</organism>
<keyword evidence="2" id="KW-1185">Reference proteome</keyword>
<accession>A0ABQ3DL32</accession>